<dbReference type="GO" id="GO:0008418">
    <property type="term" value="F:protein-N-terminal asparagine amidohydrolase activity"/>
    <property type="evidence" value="ECO:0007669"/>
    <property type="project" value="UniProtKB-UniRule"/>
</dbReference>
<accession>A0A9P8LE10</accession>
<dbReference type="Gene3D" id="3.10.620.10">
    <property type="entry name" value="Protein N-terminal glutamine amidohydrolase, alpha beta roll"/>
    <property type="match status" value="1"/>
</dbReference>
<dbReference type="EMBL" id="JAGHQM010000362">
    <property type="protein sequence ID" value="KAH0562372.1"/>
    <property type="molecule type" value="Genomic_DNA"/>
</dbReference>
<sequence length="256" mass="29083">MARGLSTSRIRGAPRSFRVIPAMEYLRNFSSDRSHMRKANSQGKDEWASPPPPYPPIINENSFPNVLFSGTAGDSNTFPYYRDFKSKDCEADPMFGRIIDQPAFLKKFGIPSDEGFMDLKLTQPTRYGSRRLALATTTDEERRESQSSPNPDLQNKPQSVPPERELTKLRSDDQNLMLICQDCGISRFSDLAQFNEHCRTKHNNASEDDDEQDMSYVRITRRGSSGQVTTQDQEFSRALDPRGSRMPIFAPKCAQL</sequence>
<feature type="compositionally biased region" description="Polar residues" evidence="9">
    <location>
        <begin position="146"/>
        <end position="158"/>
    </location>
</feature>
<dbReference type="InterPro" id="IPR037132">
    <property type="entry name" value="N_Gln_amidohydro_ab_roll_sf"/>
</dbReference>
<comment type="caution">
    <text evidence="11">The sequence shown here is derived from an EMBL/GenBank/DDBJ whole genome shotgun (WGS) entry which is preliminary data.</text>
</comment>
<dbReference type="InterPro" id="IPR023128">
    <property type="entry name" value="Prot_N_Gln_amidohydro_ab_roll"/>
</dbReference>
<evidence type="ECO:0000313" key="12">
    <source>
        <dbReference type="Proteomes" id="UP000750711"/>
    </source>
</evidence>
<dbReference type="Proteomes" id="UP000750711">
    <property type="component" value="Unassembled WGS sequence"/>
</dbReference>
<evidence type="ECO:0000256" key="3">
    <source>
        <dbReference type="ARBA" id="ARBA00012718"/>
    </source>
</evidence>
<evidence type="ECO:0000256" key="8">
    <source>
        <dbReference type="RuleBase" id="RU367082"/>
    </source>
</evidence>
<evidence type="ECO:0000256" key="7">
    <source>
        <dbReference type="ARBA" id="ARBA00048768"/>
    </source>
</evidence>
<evidence type="ECO:0000256" key="2">
    <source>
        <dbReference type="ARBA" id="ARBA00011245"/>
    </source>
</evidence>
<dbReference type="GO" id="GO:0070773">
    <property type="term" value="F:protein-N-terminal glutamine amidohydrolase activity"/>
    <property type="evidence" value="ECO:0007669"/>
    <property type="project" value="UniProtKB-UniRule"/>
</dbReference>
<evidence type="ECO:0000256" key="4">
    <source>
        <dbReference type="ARBA" id="ARBA00021247"/>
    </source>
</evidence>
<protein>
    <recommendedName>
        <fullName evidence="4 8">Protein N-terminal glutamine amidohydrolase</fullName>
        <ecNumber evidence="3 8">3.5.1.122</ecNumber>
    </recommendedName>
    <alternativeName>
        <fullName evidence="6 8">Protein NH2-terminal glutamine deamidase</fullName>
    </alternativeName>
</protein>
<reference evidence="11" key="1">
    <citation type="submission" date="2021-03" db="EMBL/GenBank/DDBJ databases">
        <title>Comparative genomics and phylogenomic investigation of the class Geoglossomycetes provide insights into ecological specialization and systematics.</title>
        <authorList>
            <person name="Melie T."/>
            <person name="Pirro S."/>
            <person name="Miller A.N."/>
            <person name="Quandt A."/>
        </authorList>
    </citation>
    <scope>NUCLEOTIDE SEQUENCE</scope>
    <source>
        <strain evidence="11">CAQ_001_2017</strain>
    </source>
</reference>
<dbReference type="AlphaFoldDB" id="A0A9P8LE10"/>
<evidence type="ECO:0000256" key="6">
    <source>
        <dbReference type="ARBA" id="ARBA00029677"/>
    </source>
</evidence>
<feature type="domain" description="Protein N-terminal glutamine amidohydrolase alpha beta roll" evidence="10">
    <location>
        <begin position="15"/>
        <end position="65"/>
    </location>
</feature>
<dbReference type="InterPro" id="IPR039733">
    <property type="entry name" value="NTAQ1"/>
</dbReference>
<proteinExistence type="inferred from homology"/>
<organism evidence="11 12">
    <name type="scientific">Trichoglossum hirsutum</name>
    <dbReference type="NCBI Taxonomy" id="265104"/>
    <lineage>
        <taxon>Eukaryota</taxon>
        <taxon>Fungi</taxon>
        <taxon>Dikarya</taxon>
        <taxon>Ascomycota</taxon>
        <taxon>Pezizomycotina</taxon>
        <taxon>Geoglossomycetes</taxon>
        <taxon>Geoglossales</taxon>
        <taxon>Geoglossaceae</taxon>
        <taxon>Trichoglossum</taxon>
    </lineage>
</organism>
<comment type="catalytic activity">
    <reaction evidence="7 8">
        <text>N-terminal L-glutaminyl-[protein] + H2O = N-terminal L-glutamyl-[protein] + NH4(+)</text>
        <dbReference type="Rhea" id="RHEA:50680"/>
        <dbReference type="Rhea" id="RHEA-COMP:12668"/>
        <dbReference type="Rhea" id="RHEA-COMP:12777"/>
        <dbReference type="ChEBI" id="CHEBI:15377"/>
        <dbReference type="ChEBI" id="CHEBI:28938"/>
        <dbReference type="ChEBI" id="CHEBI:64721"/>
        <dbReference type="ChEBI" id="CHEBI:64722"/>
        <dbReference type="EC" id="3.5.1.122"/>
    </reaction>
</comment>
<name>A0A9P8LE10_9PEZI</name>
<comment type="function">
    <text evidence="8">Mediates the side-chain deamidation of N-terminal glutamine residues to glutamate, an important step in N-end rule pathway of protein degradation. Conversion of the resulting N-terminal glutamine to glutamate renders the protein susceptible to arginylation, polyubiquitination and degradation as specified by the N-end rule. Does not act on substrates with internal or C-terminal glutamine and does not act on non-glutamine residues in any position.</text>
</comment>
<dbReference type="GO" id="GO:0005634">
    <property type="term" value="C:nucleus"/>
    <property type="evidence" value="ECO:0007669"/>
    <property type="project" value="TreeGrafter"/>
</dbReference>
<evidence type="ECO:0000256" key="1">
    <source>
        <dbReference type="ARBA" id="ARBA00008985"/>
    </source>
</evidence>
<evidence type="ECO:0000256" key="9">
    <source>
        <dbReference type="SAM" id="MobiDB-lite"/>
    </source>
</evidence>
<dbReference type="EC" id="3.5.1.122" evidence="3 8"/>
<dbReference type="PANTHER" id="PTHR13035:SF0">
    <property type="entry name" value="PROTEIN N-TERMINAL GLUTAMINE AMIDOHYDROLASE"/>
    <property type="match status" value="1"/>
</dbReference>
<keyword evidence="12" id="KW-1185">Reference proteome</keyword>
<feature type="region of interest" description="Disordered" evidence="9">
    <location>
        <begin position="130"/>
        <end position="164"/>
    </location>
</feature>
<keyword evidence="5 8" id="KW-0378">Hydrolase</keyword>
<dbReference type="GO" id="GO:0005829">
    <property type="term" value="C:cytosol"/>
    <property type="evidence" value="ECO:0007669"/>
    <property type="project" value="TreeGrafter"/>
</dbReference>
<dbReference type="PANTHER" id="PTHR13035">
    <property type="entry name" value="PROTEIN N-TERMINAL GLUTAMINE AMIDOHYDROLASE"/>
    <property type="match status" value="1"/>
</dbReference>
<dbReference type="Pfam" id="PF09764">
    <property type="entry name" value="Nt_Gln_amidase"/>
    <property type="match status" value="1"/>
</dbReference>
<evidence type="ECO:0000313" key="11">
    <source>
        <dbReference type="EMBL" id="KAH0562372.1"/>
    </source>
</evidence>
<comment type="subunit">
    <text evidence="2 8">Monomer.</text>
</comment>
<comment type="similarity">
    <text evidence="1 8">Belongs to the NTAQ1 family.</text>
</comment>
<evidence type="ECO:0000259" key="10">
    <source>
        <dbReference type="Pfam" id="PF09764"/>
    </source>
</evidence>
<evidence type="ECO:0000256" key="5">
    <source>
        <dbReference type="ARBA" id="ARBA00022801"/>
    </source>
</evidence>
<gene>
    <name evidence="11" type="ORF">GP486_002938</name>
</gene>